<dbReference type="Proteomes" id="UP000499080">
    <property type="component" value="Unassembled WGS sequence"/>
</dbReference>
<evidence type="ECO:0000313" key="2">
    <source>
        <dbReference type="EMBL" id="GBM21208.1"/>
    </source>
</evidence>
<accession>A0A4Y2DZL6</accession>
<protein>
    <submittedName>
        <fullName evidence="2">Uncharacterized protein</fullName>
    </submittedName>
</protein>
<name>A0A4Y2DZL6_ARAVE</name>
<evidence type="ECO:0000256" key="1">
    <source>
        <dbReference type="SAM" id="SignalP"/>
    </source>
</evidence>
<feature type="chain" id="PRO_5021293180" evidence="1">
    <location>
        <begin position="31"/>
        <end position="226"/>
    </location>
</feature>
<dbReference type="AlphaFoldDB" id="A0A4Y2DZL6"/>
<gene>
    <name evidence="2" type="ORF">AVEN_265814_1</name>
</gene>
<proteinExistence type="predicted"/>
<comment type="caution">
    <text evidence="2">The sequence shown here is derived from an EMBL/GenBank/DDBJ whole genome shotgun (WGS) entry which is preliminary data.</text>
</comment>
<keyword evidence="1" id="KW-0732">Signal</keyword>
<keyword evidence="3" id="KW-1185">Reference proteome</keyword>
<organism evidence="2 3">
    <name type="scientific">Araneus ventricosus</name>
    <name type="common">Orbweaver spider</name>
    <name type="synonym">Epeira ventricosa</name>
    <dbReference type="NCBI Taxonomy" id="182803"/>
    <lineage>
        <taxon>Eukaryota</taxon>
        <taxon>Metazoa</taxon>
        <taxon>Ecdysozoa</taxon>
        <taxon>Arthropoda</taxon>
        <taxon>Chelicerata</taxon>
        <taxon>Arachnida</taxon>
        <taxon>Araneae</taxon>
        <taxon>Araneomorphae</taxon>
        <taxon>Entelegynae</taxon>
        <taxon>Araneoidea</taxon>
        <taxon>Araneidae</taxon>
        <taxon>Araneus</taxon>
    </lineage>
</organism>
<sequence>MKFDHQKYIFCNASFSLTVVLLQALSTANASIRTSDVGWVNTQWILRFELRKEIRTSRFLFHRKIASRLRYEPTANDGKGRNPPRTINHRLSVVNEEKRGSLEYVSVYRFDLAGPMEDLVRFEPETPSTPASQLQSNGSRIVRFANVNTPEHLSIDRRYCEDSRTAVKIGLVATWTVGNLHKGVFAQRAVFHSISSDTWHTKPFRNFQLRRSDGCPFSAELRRDYP</sequence>
<dbReference type="EMBL" id="BGPR01000456">
    <property type="protein sequence ID" value="GBM21208.1"/>
    <property type="molecule type" value="Genomic_DNA"/>
</dbReference>
<evidence type="ECO:0000313" key="3">
    <source>
        <dbReference type="Proteomes" id="UP000499080"/>
    </source>
</evidence>
<feature type="signal peptide" evidence="1">
    <location>
        <begin position="1"/>
        <end position="30"/>
    </location>
</feature>
<reference evidence="2 3" key="1">
    <citation type="journal article" date="2019" name="Sci. Rep.">
        <title>Orb-weaving spider Araneus ventricosus genome elucidates the spidroin gene catalogue.</title>
        <authorList>
            <person name="Kono N."/>
            <person name="Nakamura H."/>
            <person name="Ohtoshi R."/>
            <person name="Moran D.A.P."/>
            <person name="Shinohara A."/>
            <person name="Yoshida Y."/>
            <person name="Fujiwara M."/>
            <person name="Mori M."/>
            <person name="Tomita M."/>
            <person name="Arakawa K."/>
        </authorList>
    </citation>
    <scope>NUCLEOTIDE SEQUENCE [LARGE SCALE GENOMIC DNA]</scope>
</reference>